<organism evidence="3 4">
    <name type="scientific">Psilocybe cf. subviscida</name>
    <dbReference type="NCBI Taxonomy" id="2480587"/>
    <lineage>
        <taxon>Eukaryota</taxon>
        <taxon>Fungi</taxon>
        <taxon>Dikarya</taxon>
        <taxon>Basidiomycota</taxon>
        <taxon>Agaricomycotina</taxon>
        <taxon>Agaricomycetes</taxon>
        <taxon>Agaricomycetidae</taxon>
        <taxon>Agaricales</taxon>
        <taxon>Agaricineae</taxon>
        <taxon>Strophariaceae</taxon>
        <taxon>Psilocybe</taxon>
    </lineage>
</organism>
<dbReference type="PANTHER" id="PTHR35596">
    <property type="entry name" value="DUF2263 DOMAIN-CONTAINING PROTEIN"/>
    <property type="match status" value="1"/>
</dbReference>
<feature type="domain" description="Microbial-type PARG catalytic" evidence="2">
    <location>
        <begin position="221"/>
        <end position="400"/>
    </location>
</feature>
<dbReference type="EMBL" id="JAACJJ010000044">
    <property type="protein sequence ID" value="KAF5314413.1"/>
    <property type="molecule type" value="Genomic_DNA"/>
</dbReference>
<dbReference type="OrthoDB" id="9985428at2759"/>
<evidence type="ECO:0000313" key="3">
    <source>
        <dbReference type="EMBL" id="KAF5314413.1"/>
    </source>
</evidence>
<sequence>MTIKDLVSGGWGKKSTESSASSPESLPSSRSVSPNIPGAYHDSSPRANQDDSSNNRNHASHNQQDDVRVESDRSEQATPDRPRGNSTTIVNTVHVRASNLSPNTRARSEAPNNQIAITSTNGRGHNGNRYAPLDGVEASSFSTNLIISARAESNNSHPLQSTEYYRNNVGSGNDGPHPGQSARSPRPGVNGRSSDQSRPFPTAAVVSTPGSRRKAHLRRMASDTIAALESGFYNVHGTEVSIGEEIVAGIKQTQFYGPDTPRLVQWLTAGKPVDINAAGAMGTRTQVSVLNISTLAGARLLENVYQRIPGAGTGSNSNPSKCFTGVLNFASATKPGGGFQNGAEAQEESLARASTLFASLQSSEQAQMFYRLHAEESRENLLAYYSHAIVYSPGVLVLRDDEDGSWFERPFAVDVLSCAAVNAGEVRRSAGGGPRPGRVATAHLEVDIEKEMTERMARILCVFEFQGVRNLVLGTFGTGVFQNKVDVVARIWAHLLIRPEARFKDVFDRVIFAITGQETFVEFQSAFSAWGQERAAGHGKTSVPTPRGAGATGDLIDL</sequence>
<dbReference type="Proteomes" id="UP000567179">
    <property type="component" value="Unassembled WGS sequence"/>
</dbReference>
<dbReference type="SUPFAM" id="SSF52949">
    <property type="entry name" value="Macro domain-like"/>
    <property type="match status" value="1"/>
</dbReference>
<feature type="compositionally biased region" description="Polar residues" evidence="1">
    <location>
        <begin position="45"/>
        <end position="62"/>
    </location>
</feature>
<dbReference type="Gene3D" id="3.40.220.10">
    <property type="entry name" value="Leucine Aminopeptidase, subunit E, domain 1"/>
    <property type="match status" value="1"/>
</dbReference>
<name>A0A8H5EWC7_9AGAR</name>
<dbReference type="NCBIfam" id="TIGR02452">
    <property type="entry name" value="TIGR02452 family protein"/>
    <property type="match status" value="1"/>
</dbReference>
<dbReference type="AlphaFoldDB" id="A0A8H5EWC7"/>
<protein>
    <recommendedName>
        <fullName evidence="2">Microbial-type PARG catalytic domain-containing protein</fullName>
    </recommendedName>
</protein>
<feature type="compositionally biased region" description="Polar residues" evidence="1">
    <location>
        <begin position="152"/>
        <end position="171"/>
    </location>
</feature>
<evidence type="ECO:0000259" key="2">
    <source>
        <dbReference type="Pfam" id="PF10021"/>
    </source>
</evidence>
<dbReference type="Pfam" id="PF10021">
    <property type="entry name" value="PARG_cat_microb"/>
    <property type="match status" value="1"/>
</dbReference>
<gene>
    <name evidence="3" type="ORF">D9619_011837</name>
</gene>
<evidence type="ECO:0000256" key="1">
    <source>
        <dbReference type="SAM" id="MobiDB-lite"/>
    </source>
</evidence>
<feature type="compositionally biased region" description="Polar residues" evidence="1">
    <location>
        <begin position="98"/>
        <end position="123"/>
    </location>
</feature>
<dbReference type="InterPro" id="IPR019261">
    <property type="entry name" value="PARG_cat_microbial"/>
</dbReference>
<feature type="compositionally biased region" description="Basic and acidic residues" evidence="1">
    <location>
        <begin position="63"/>
        <end position="83"/>
    </location>
</feature>
<keyword evidence="4" id="KW-1185">Reference proteome</keyword>
<evidence type="ECO:0000313" key="4">
    <source>
        <dbReference type="Proteomes" id="UP000567179"/>
    </source>
</evidence>
<accession>A0A8H5EWC7</accession>
<dbReference type="InterPro" id="IPR043472">
    <property type="entry name" value="Macro_dom-like"/>
</dbReference>
<reference evidence="3 4" key="1">
    <citation type="journal article" date="2020" name="ISME J.">
        <title>Uncovering the hidden diversity of litter-decomposition mechanisms in mushroom-forming fungi.</title>
        <authorList>
            <person name="Floudas D."/>
            <person name="Bentzer J."/>
            <person name="Ahren D."/>
            <person name="Johansson T."/>
            <person name="Persson P."/>
            <person name="Tunlid A."/>
        </authorList>
    </citation>
    <scope>NUCLEOTIDE SEQUENCE [LARGE SCALE GENOMIC DNA]</scope>
    <source>
        <strain evidence="3 4">CBS 101986</strain>
    </source>
</reference>
<comment type="caution">
    <text evidence="3">The sequence shown here is derived from an EMBL/GenBank/DDBJ whole genome shotgun (WGS) entry which is preliminary data.</text>
</comment>
<proteinExistence type="predicted"/>
<dbReference type="InterPro" id="IPR012664">
    <property type="entry name" value="CHP02452"/>
</dbReference>
<feature type="region of interest" description="Disordered" evidence="1">
    <location>
        <begin position="1"/>
        <end position="131"/>
    </location>
</feature>
<feature type="compositionally biased region" description="Low complexity" evidence="1">
    <location>
        <begin position="17"/>
        <end position="34"/>
    </location>
</feature>
<feature type="region of interest" description="Disordered" evidence="1">
    <location>
        <begin position="536"/>
        <end position="558"/>
    </location>
</feature>
<dbReference type="PANTHER" id="PTHR35596:SF1">
    <property type="entry name" value="MICROBIAL-TYPE PARG CATALYTIC DOMAIN-CONTAINING PROTEIN"/>
    <property type="match status" value="1"/>
</dbReference>
<feature type="region of interest" description="Disordered" evidence="1">
    <location>
        <begin position="152"/>
        <end position="212"/>
    </location>
</feature>